<dbReference type="OrthoDB" id="8890589at2759"/>
<evidence type="ECO:0000313" key="3">
    <source>
        <dbReference type="Proteomes" id="UP000759131"/>
    </source>
</evidence>
<dbReference type="InterPro" id="IPR006202">
    <property type="entry name" value="Neur_chan_lig-bd"/>
</dbReference>
<accession>A0A7R9PZ72</accession>
<dbReference type="PANTHER" id="PTHR18945">
    <property type="entry name" value="NEUROTRANSMITTER GATED ION CHANNEL"/>
    <property type="match status" value="1"/>
</dbReference>
<dbReference type="EMBL" id="OC857850">
    <property type="protein sequence ID" value="CAD7625723.1"/>
    <property type="molecule type" value="Genomic_DNA"/>
</dbReference>
<dbReference type="GO" id="GO:0005230">
    <property type="term" value="F:extracellular ligand-gated monoatomic ion channel activity"/>
    <property type="evidence" value="ECO:0007669"/>
    <property type="project" value="InterPro"/>
</dbReference>
<evidence type="ECO:0000259" key="1">
    <source>
        <dbReference type="Pfam" id="PF02931"/>
    </source>
</evidence>
<reference evidence="2" key="1">
    <citation type="submission" date="2020-11" db="EMBL/GenBank/DDBJ databases">
        <authorList>
            <person name="Tran Van P."/>
        </authorList>
    </citation>
    <scope>NUCLEOTIDE SEQUENCE</scope>
</reference>
<gene>
    <name evidence="2" type="ORF">OSB1V03_LOCUS6156</name>
</gene>
<protein>
    <recommendedName>
        <fullName evidence="1">Neurotransmitter-gated ion-channel ligand-binding domain-containing protein</fullName>
    </recommendedName>
</protein>
<dbReference type="Gene3D" id="2.70.170.10">
    <property type="entry name" value="Neurotransmitter-gated ion-channel ligand-binding domain"/>
    <property type="match status" value="3"/>
</dbReference>
<evidence type="ECO:0000313" key="2">
    <source>
        <dbReference type="EMBL" id="CAD7625723.1"/>
    </source>
</evidence>
<dbReference type="Proteomes" id="UP000759131">
    <property type="component" value="Unassembled WGS sequence"/>
</dbReference>
<name>A0A7R9PZ72_9ACAR</name>
<dbReference type="Pfam" id="PF02931">
    <property type="entry name" value="Neur_chan_LBD"/>
    <property type="match status" value="3"/>
</dbReference>
<dbReference type="GO" id="GO:0016020">
    <property type="term" value="C:membrane"/>
    <property type="evidence" value="ECO:0007669"/>
    <property type="project" value="InterPro"/>
</dbReference>
<feature type="domain" description="Neurotransmitter-gated ion-channel ligand-binding" evidence="1">
    <location>
        <begin position="343"/>
        <end position="422"/>
    </location>
</feature>
<dbReference type="EMBL" id="CAJPIZ010003275">
    <property type="protein sequence ID" value="CAG2106153.1"/>
    <property type="molecule type" value="Genomic_DNA"/>
</dbReference>
<organism evidence="2">
    <name type="scientific">Medioppia subpectinata</name>
    <dbReference type="NCBI Taxonomy" id="1979941"/>
    <lineage>
        <taxon>Eukaryota</taxon>
        <taxon>Metazoa</taxon>
        <taxon>Ecdysozoa</taxon>
        <taxon>Arthropoda</taxon>
        <taxon>Chelicerata</taxon>
        <taxon>Arachnida</taxon>
        <taxon>Acari</taxon>
        <taxon>Acariformes</taxon>
        <taxon>Sarcoptiformes</taxon>
        <taxon>Oribatida</taxon>
        <taxon>Brachypylina</taxon>
        <taxon>Oppioidea</taxon>
        <taxon>Oppiidae</taxon>
        <taxon>Medioppia</taxon>
    </lineage>
</organism>
<dbReference type="InterPro" id="IPR006201">
    <property type="entry name" value="Neur_channel"/>
</dbReference>
<sequence>MNAHMYFRQKWNDPRLVSQEITADVVGGESLANRVWIPDTFFANSMQVLATKYPMRNAFLMVKPNGDVMHSERLQVLFRCGPKVSMKTDECTLEMESYGFSNLDIKYDWAKANKSVMFASTSTHHNQYKLTQALGKNQMISLSTVGSVKGLKAITDSEIYDKDIRPKLGDGPVQVNISMHVIDYTFDPIKREMNTNMYFRQKWNDPRLVSQAITVDVVGGESLVNRVWIPDTFFANSVEVLANKYPKRNSFLRVEPNGNVFYSEKLRVMFRCGAKVSAKNDECNLEMESYGFSKLDVEYDWTKANRSIGFDPQSILCQLSINSLNPKTAALKAFKEKTSPELYDKTLRPNLTGDPVRINISMYIIDYAFDPIKREMRANMYYRQLWNDPRLVSQNIAVNIIGGQSLVDRVWIPDTFFANSLDVLDNKYPAYIPAIA</sequence>
<dbReference type="SUPFAM" id="SSF63712">
    <property type="entry name" value="Nicotinic receptor ligand binding domain-like"/>
    <property type="match status" value="3"/>
</dbReference>
<dbReference type="GO" id="GO:0004888">
    <property type="term" value="F:transmembrane signaling receptor activity"/>
    <property type="evidence" value="ECO:0007669"/>
    <property type="project" value="InterPro"/>
</dbReference>
<dbReference type="AlphaFoldDB" id="A0A7R9PZ72"/>
<feature type="domain" description="Neurotransmitter-gated ion-channel ligand-binding" evidence="1">
    <location>
        <begin position="157"/>
        <end position="306"/>
    </location>
</feature>
<dbReference type="InterPro" id="IPR036734">
    <property type="entry name" value="Neur_chan_lig-bd_sf"/>
</dbReference>
<feature type="domain" description="Neurotransmitter-gated ion-channel ligand-binding" evidence="1">
    <location>
        <begin position="1"/>
        <end position="131"/>
    </location>
</feature>
<proteinExistence type="predicted"/>
<keyword evidence="3" id="KW-1185">Reference proteome</keyword>